<evidence type="ECO:0000313" key="6">
    <source>
        <dbReference type="Proteomes" id="UP001611075"/>
    </source>
</evidence>
<dbReference type="SMART" id="SM00345">
    <property type="entry name" value="HTH_GNTR"/>
    <property type="match status" value="1"/>
</dbReference>
<dbReference type="InterPro" id="IPR036390">
    <property type="entry name" value="WH_DNA-bd_sf"/>
</dbReference>
<comment type="caution">
    <text evidence="5">The sequence shown here is derived from an EMBL/GenBank/DDBJ whole genome shotgun (WGS) entry which is preliminary data.</text>
</comment>
<dbReference type="PANTHER" id="PTHR44846:SF17">
    <property type="entry name" value="GNTR-FAMILY TRANSCRIPTIONAL REGULATOR"/>
    <property type="match status" value="1"/>
</dbReference>
<keyword evidence="3" id="KW-0804">Transcription</keyword>
<dbReference type="InterPro" id="IPR036388">
    <property type="entry name" value="WH-like_DNA-bd_sf"/>
</dbReference>
<organism evidence="5 6">
    <name type="scientific">Micromonospora rubida</name>
    <dbReference type="NCBI Taxonomy" id="2697657"/>
    <lineage>
        <taxon>Bacteria</taxon>
        <taxon>Bacillati</taxon>
        <taxon>Actinomycetota</taxon>
        <taxon>Actinomycetes</taxon>
        <taxon>Micromonosporales</taxon>
        <taxon>Micromonosporaceae</taxon>
        <taxon>Micromonospora</taxon>
    </lineage>
</organism>
<dbReference type="InterPro" id="IPR050679">
    <property type="entry name" value="Bact_HTH_transcr_reg"/>
</dbReference>
<dbReference type="Proteomes" id="UP001611075">
    <property type="component" value="Unassembled WGS sequence"/>
</dbReference>
<dbReference type="Pfam" id="PF00392">
    <property type="entry name" value="GntR"/>
    <property type="match status" value="1"/>
</dbReference>
<dbReference type="PRINTS" id="PR00035">
    <property type="entry name" value="HTHGNTR"/>
</dbReference>
<sequence length="142" mass="15648">MPTPHYGQPRYRVIADHLRRRIESGVIPPGSLLPAESMLASEFRASRGTIRQAVAALRESGLVTTEHGRGTYTNVGSYEYAPDRSAELQTRQRDVAADAELADLFDIEVGAVLIERQSVTRKGKIVETVIKAYRLPPTSEGN</sequence>
<keyword evidence="2" id="KW-0238">DNA-binding</keyword>
<proteinExistence type="predicted"/>
<evidence type="ECO:0000256" key="2">
    <source>
        <dbReference type="ARBA" id="ARBA00023125"/>
    </source>
</evidence>
<name>A0ABW7SFQ0_9ACTN</name>
<dbReference type="InterPro" id="IPR000524">
    <property type="entry name" value="Tscrpt_reg_HTH_GntR"/>
</dbReference>
<dbReference type="RefSeq" id="WP_396677228.1">
    <property type="nucleotide sequence ID" value="NZ_JBIRPU010000003.1"/>
</dbReference>
<evidence type="ECO:0000259" key="4">
    <source>
        <dbReference type="PROSITE" id="PS50949"/>
    </source>
</evidence>
<keyword evidence="6" id="KW-1185">Reference proteome</keyword>
<evidence type="ECO:0000256" key="3">
    <source>
        <dbReference type="ARBA" id="ARBA00023163"/>
    </source>
</evidence>
<protein>
    <submittedName>
        <fullName evidence="5">GntR family transcriptional regulator</fullName>
    </submittedName>
</protein>
<dbReference type="PROSITE" id="PS50949">
    <property type="entry name" value="HTH_GNTR"/>
    <property type="match status" value="1"/>
</dbReference>
<keyword evidence="1" id="KW-0805">Transcription regulation</keyword>
<dbReference type="Gene3D" id="1.10.10.10">
    <property type="entry name" value="Winged helix-like DNA-binding domain superfamily/Winged helix DNA-binding domain"/>
    <property type="match status" value="1"/>
</dbReference>
<accession>A0ABW7SFQ0</accession>
<feature type="domain" description="HTH gntR-type" evidence="4">
    <location>
        <begin position="8"/>
        <end position="76"/>
    </location>
</feature>
<evidence type="ECO:0000256" key="1">
    <source>
        <dbReference type="ARBA" id="ARBA00023015"/>
    </source>
</evidence>
<dbReference type="EMBL" id="JBIRPU010000003">
    <property type="protein sequence ID" value="MFI0792516.1"/>
    <property type="molecule type" value="Genomic_DNA"/>
</dbReference>
<dbReference type="CDD" id="cd07377">
    <property type="entry name" value="WHTH_GntR"/>
    <property type="match status" value="1"/>
</dbReference>
<gene>
    <name evidence="5" type="ORF">ACH4OY_07440</name>
</gene>
<dbReference type="SUPFAM" id="SSF46785">
    <property type="entry name" value="Winged helix' DNA-binding domain"/>
    <property type="match status" value="1"/>
</dbReference>
<reference evidence="5 6" key="1">
    <citation type="submission" date="2024-10" db="EMBL/GenBank/DDBJ databases">
        <title>The Natural Products Discovery Center: Release of the First 8490 Sequenced Strains for Exploring Actinobacteria Biosynthetic Diversity.</title>
        <authorList>
            <person name="Kalkreuter E."/>
            <person name="Kautsar S.A."/>
            <person name="Yang D."/>
            <person name="Bader C.D."/>
            <person name="Teijaro C.N."/>
            <person name="Fluegel L."/>
            <person name="Davis C.M."/>
            <person name="Simpson J.R."/>
            <person name="Lauterbach L."/>
            <person name="Steele A.D."/>
            <person name="Gui C."/>
            <person name="Meng S."/>
            <person name="Li G."/>
            <person name="Viehrig K."/>
            <person name="Ye F."/>
            <person name="Su P."/>
            <person name="Kiefer A.F."/>
            <person name="Nichols A."/>
            <person name="Cepeda A.J."/>
            <person name="Yan W."/>
            <person name="Fan B."/>
            <person name="Jiang Y."/>
            <person name="Adhikari A."/>
            <person name="Zheng C.-J."/>
            <person name="Schuster L."/>
            <person name="Cowan T.M."/>
            <person name="Smanski M.J."/>
            <person name="Chevrette M.G."/>
            <person name="De Carvalho L.P.S."/>
            <person name="Shen B."/>
        </authorList>
    </citation>
    <scope>NUCLEOTIDE SEQUENCE [LARGE SCALE GENOMIC DNA]</scope>
    <source>
        <strain evidence="5 6">NPDC021253</strain>
    </source>
</reference>
<evidence type="ECO:0000313" key="5">
    <source>
        <dbReference type="EMBL" id="MFI0792516.1"/>
    </source>
</evidence>
<dbReference type="PANTHER" id="PTHR44846">
    <property type="entry name" value="MANNOSYL-D-GLYCERATE TRANSPORT/METABOLISM SYSTEM REPRESSOR MNGR-RELATED"/>
    <property type="match status" value="1"/>
</dbReference>